<sequence>MLKNIIQFKLKILAKIIVAKYKPRIIGITGSVGKTSTKEAVYTVLRDKFNTRSSIKNYNNEIGLPLTIIGTDSAGKSIIGWFKVFFKALKLILSYDNNYPRVIILEMGIDHPGDMEYLLGIAKPEIGILTFVGSVHAEFFGSKEKLRQEKSLLIKSVDKNGYSIINYDNEGSRKSISESKAKVISYGLDEKANLRAQEIRYFFEDMNDSALQGVNFKIIYNGAATPVLLPNVIGTNVIYAALASAAVGRAMDMNMVEISQALKKLVSPKGRMNIIKGIKNTIIIDDTYNAEPQSMIAAISILKKIPTKNKRIAVLGDMLELGKYSEAEHCEIGKNIFKLGIDRLVLVGEISVNIERGAIEAGMQKDQIFHFDKSIEAGVFLKNKITSGDLILVKGSQGMRMENVVKEIMLEPKRAPELLVRQDKEWENK</sequence>
<dbReference type="Pfam" id="PF02875">
    <property type="entry name" value="Mur_ligase_C"/>
    <property type="match status" value="1"/>
</dbReference>
<dbReference type="PANTHER" id="PTHR43024">
    <property type="entry name" value="UDP-N-ACETYLMURAMOYL-TRIPEPTIDE--D-ALANYL-D-ALANINE LIGASE"/>
    <property type="match status" value="1"/>
</dbReference>
<proteinExistence type="predicted"/>
<dbReference type="InterPro" id="IPR036565">
    <property type="entry name" value="Mur-like_cat_sf"/>
</dbReference>
<protein>
    <submittedName>
        <fullName evidence="6">UDP-N-acetylmuramoyl-tripeptide-D-alanyl-D-alanine ligase</fullName>
    </submittedName>
</protein>
<dbReference type="Gene3D" id="3.40.1190.10">
    <property type="entry name" value="Mur-like, catalytic domain"/>
    <property type="match status" value="1"/>
</dbReference>
<dbReference type="InterPro" id="IPR004101">
    <property type="entry name" value="Mur_ligase_C"/>
</dbReference>
<evidence type="ECO:0000313" key="6">
    <source>
        <dbReference type="EMBL" id="KKQ69603.1"/>
    </source>
</evidence>
<keyword evidence="3" id="KW-0067">ATP-binding</keyword>
<feature type="domain" description="Mur ligase central" evidence="5">
    <location>
        <begin position="93"/>
        <end position="247"/>
    </location>
</feature>
<dbReference type="InterPro" id="IPR036615">
    <property type="entry name" value="Mur_ligase_C_dom_sf"/>
</dbReference>
<dbReference type="InterPro" id="IPR013221">
    <property type="entry name" value="Mur_ligase_cen"/>
</dbReference>
<dbReference type="Pfam" id="PF08245">
    <property type="entry name" value="Mur_ligase_M"/>
    <property type="match status" value="2"/>
</dbReference>
<dbReference type="InterPro" id="IPR051046">
    <property type="entry name" value="MurCDEF_CellWall_CoF430Synth"/>
</dbReference>
<name>A0A0G0JPX6_9BACT</name>
<dbReference type="PATRIC" id="fig|1618638.3.peg.1177"/>
<dbReference type="SUPFAM" id="SSF53623">
    <property type="entry name" value="MurD-like peptide ligases, catalytic domain"/>
    <property type="match status" value="1"/>
</dbReference>
<evidence type="ECO:0000256" key="3">
    <source>
        <dbReference type="ARBA" id="ARBA00022840"/>
    </source>
</evidence>
<dbReference type="EMBL" id="LBUU01000012">
    <property type="protein sequence ID" value="KKQ69603.1"/>
    <property type="molecule type" value="Genomic_DNA"/>
</dbReference>
<keyword evidence="1 6" id="KW-0436">Ligase</keyword>
<dbReference type="PANTHER" id="PTHR43024:SF1">
    <property type="entry name" value="UDP-N-ACETYLMURAMOYL-TRIPEPTIDE--D-ALANYL-D-ALANINE LIGASE"/>
    <property type="match status" value="1"/>
</dbReference>
<evidence type="ECO:0000256" key="2">
    <source>
        <dbReference type="ARBA" id="ARBA00022741"/>
    </source>
</evidence>
<dbReference type="GO" id="GO:0005524">
    <property type="term" value="F:ATP binding"/>
    <property type="evidence" value="ECO:0007669"/>
    <property type="project" value="UniProtKB-KW"/>
</dbReference>
<accession>A0A0G0JPX6</accession>
<evidence type="ECO:0000313" key="7">
    <source>
        <dbReference type="Proteomes" id="UP000034022"/>
    </source>
</evidence>
<dbReference type="GO" id="GO:0016881">
    <property type="term" value="F:acid-amino acid ligase activity"/>
    <property type="evidence" value="ECO:0007669"/>
    <property type="project" value="InterPro"/>
</dbReference>
<dbReference type="AlphaFoldDB" id="A0A0G0JPX6"/>
<comment type="caution">
    <text evidence="6">The sequence shown here is derived from an EMBL/GenBank/DDBJ whole genome shotgun (WGS) entry which is preliminary data.</text>
</comment>
<gene>
    <name evidence="6" type="ORF">US91_C0012G0017</name>
</gene>
<organism evidence="6 7">
    <name type="scientific">Candidatus Falkowbacteria bacterium GW2011_GWE1_38_31</name>
    <dbReference type="NCBI Taxonomy" id="1618638"/>
    <lineage>
        <taxon>Bacteria</taxon>
        <taxon>Candidatus Falkowiibacteriota</taxon>
    </lineage>
</organism>
<dbReference type="Proteomes" id="UP000034022">
    <property type="component" value="Unassembled WGS sequence"/>
</dbReference>
<feature type="domain" description="Mur ligase central" evidence="5">
    <location>
        <begin position="28"/>
        <end position="68"/>
    </location>
</feature>
<keyword evidence="2" id="KW-0547">Nucleotide-binding</keyword>
<evidence type="ECO:0000259" key="4">
    <source>
        <dbReference type="Pfam" id="PF02875"/>
    </source>
</evidence>
<evidence type="ECO:0000256" key="1">
    <source>
        <dbReference type="ARBA" id="ARBA00022598"/>
    </source>
</evidence>
<evidence type="ECO:0000259" key="5">
    <source>
        <dbReference type="Pfam" id="PF08245"/>
    </source>
</evidence>
<reference evidence="6" key="1">
    <citation type="journal article" date="2015" name="Nature">
        <title>rRNA introns, odd ribosomes, and small enigmatic genomes across a large radiation of phyla.</title>
        <authorList>
            <person name="Brown C.T."/>
            <person name="Hug L.A."/>
            <person name="Thomas B.C."/>
            <person name="Sharon I."/>
            <person name="Castelle C.J."/>
            <person name="Singh A."/>
            <person name="Wilkins M.J."/>
            <person name="Williams K.H."/>
            <person name="Banfield J.F."/>
        </authorList>
    </citation>
    <scope>NUCLEOTIDE SEQUENCE [LARGE SCALE GENOMIC DNA]</scope>
</reference>
<dbReference type="Gene3D" id="3.90.190.20">
    <property type="entry name" value="Mur ligase, C-terminal domain"/>
    <property type="match status" value="1"/>
</dbReference>
<feature type="domain" description="Mur ligase C-terminal" evidence="4">
    <location>
        <begin position="270"/>
        <end position="396"/>
    </location>
</feature>
<dbReference type="SUPFAM" id="SSF53244">
    <property type="entry name" value="MurD-like peptide ligases, peptide-binding domain"/>
    <property type="match status" value="1"/>
</dbReference>